<accession>A0A4U1D9W0</accession>
<dbReference type="PROSITE" id="PS51257">
    <property type="entry name" value="PROKAR_LIPOPROTEIN"/>
    <property type="match status" value="1"/>
</dbReference>
<comment type="caution">
    <text evidence="1">The sequence shown here is derived from an EMBL/GenBank/DDBJ whole genome shotgun (WGS) entry which is preliminary data.</text>
</comment>
<evidence type="ECO:0000313" key="2">
    <source>
        <dbReference type="Proteomes" id="UP000307756"/>
    </source>
</evidence>
<dbReference type="RefSeq" id="WP_136830264.1">
    <property type="nucleotide sequence ID" value="NZ_SWBM01000001.1"/>
</dbReference>
<dbReference type="Proteomes" id="UP000307756">
    <property type="component" value="Unassembled WGS sequence"/>
</dbReference>
<dbReference type="EMBL" id="SWBM01000001">
    <property type="protein sequence ID" value="TKC19355.1"/>
    <property type="molecule type" value="Genomic_DNA"/>
</dbReference>
<name>A0A4U1D9W0_9BACI</name>
<gene>
    <name evidence="1" type="ORF">FA727_07395</name>
</gene>
<dbReference type="AlphaFoldDB" id="A0A4U1D9W0"/>
<keyword evidence="2" id="KW-1185">Reference proteome</keyword>
<proteinExistence type="predicted"/>
<evidence type="ECO:0000313" key="1">
    <source>
        <dbReference type="EMBL" id="TKC19355.1"/>
    </source>
</evidence>
<reference evidence="1 2" key="1">
    <citation type="journal article" date="2011" name="J. Microbiol.">
        <title>Bacillus kyonggiensis sp. nov., isolated from soil of a lettuce field.</title>
        <authorList>
            <person name="Dong K."/>
            <person name="Lee S."/>
        </authorList>
    </citation>
    <scope>NUCLEOTIDE SEQUENCE [LARGE SCALE GENOMIC DNA]</scope>
    <source>
        <strain evidence="1 2">NB22</strain>
    </source>
</reference>
<sequence length="60" mass="6753">MKYIGLLFPLLFILLVGCADATKEIEEQNVTLTISAAASFLAPDRLRILLHILVYNKFCQ</sequence>
<organism evidence="1 2">
    <name type="scientific">Robertmurraya kyonggiensis</name>
    <dbReference type="NCBI Taxonomy" id="1037680"/>
    <lineage>
        <taxon>Bacteria</taxon>
        <taxon>Bacillati</taxon>
        <taxon>Bacillota</taxon>
        <taxon>Bacilli</taxon>
        <taxon>Bacillales</taxon>
        <taxon>Bacillaceae</taxon>
        <taxon>Robertmurraya</taxon>
    </lineage>
</organism>
<protein>
    <submittedName>
        <fullName evidence="1">Uncharacterized protein</fullName>
    </submittedName>
</protein>